<proteinExistence type="predicted"/>
<evidence type="ECO:0000313" key="2">
    <source>
        <dbReference type="Proteomes" id="UP000652219"/>
    </source>
</evidence>
<gene>
    <name evidence="1" type="ORF">CSOJ01_06753</name>
</gene>
<organism evidence="1 2">
    <name type="scientific">Colletotrichum sojae</name>
    <dbReference type="NCBI Taxonomy" id="2175907"/>
    <lineage>
        <taxon>Eukaryota</taxon>
        <taxon>Fungi</taxon>
        <taxon>Dikarya</taxon>
        <taxon>Ascomycota</taxon>
        <taxon>Pezizomycotina</taxon>
        <taxon>Sordariomycetes</taxon>
        <taxon>Hypocreomycetidae</taxon>
        <taxon>Glomerellales</taxon>
        <taxon>Glomerellaceae</taxon>
        <taxon>Colletotrichum</taxon>
        <taxon>Colletotrichum orchidearum species complex</taxon>
    </lineage>
</organism>
<dbReference type="Proteomes" id="UP000652219">
    <property type="component" value="Unassembled WGS sequence"/>
</dbReference>
<keyword evidence="2" id="KW-1185">Reference proteome</keyword>
<reference evidence="1 2" key="1">
    <citation type="journal article" date="2020" name="Phytopathology">
        <title>Genome Sequence Resources of Colletotrichum truncatum, C. plurivorum, C. musicola, and C. sojae: Four Species Pathogenic to Soybean (Glycine max).</title>
        <authorList>
            <person name="Rogerio F."/>
            <person name="Boufleur T.R."/>
            <person name="Ciampi-Guillardi M."/>
            <person name="Sukno S.A."/>
            <person name="Thon M.R."/>
            <person name="Massola Junior N.S."/>
            <person name="Baroncelli R."/>
        </authorList>
    </citation>
    <scope>NUCLEOTIDE SEQUENCE [LARGE SCALE GENOMIC DNA]</scope>
    <source>
        <strain evidence="1 2">LFN0009</strain>
    </source>
</reference>
<protein>
    <submittedName>
        <fullName evidence="1">Uncharacterized protein</fullName>
    </submittedName>
</protein>
<sequence>MSITEEFEEIPHELYKHSYQPRGHQRDKEALWILNELYYNMGRTRESKTYGRGSWGYTVFRTVYTEESDKLFPIAMRRLERWVVQYYVHATRFPMFGVRGEKWKKADGILNDYLGSRFRLDVVEDKDRLDLPDLGKANQNDIKSLCGRFREWIAGVGGDPDEEHPLSPRLYDFTVIDEGALRVLAALPDESPPLRVATTWEEKREWLKESDLAYIWLIDYKTVERWDGKDPLFRGWGKLAPYSISNTWFQRSSRLDRDNWVLAIHEQPKDSGDYWLVAE</sequence>
<dbReference type="AlphaFoldDB" id="A0A8H6JB70"/>
<comment type="caution">
    <text evidence="1">The sequence shown here is derived from an EMBL/GenBank/DDBJ whole genome shotgun (WGS) entry which is preliminary data.</text>
</comment>
<accession>A0A8H6JB70</accession>
<dbReference type="EMBL" id="WIGN01000097">
    <property type="protein sequence ID" value="KAF6809698.1"/>
    <property type="molecule type" value="Genomic_DNA"/>
</dbReference>
<evidence type="ECO:0000313" key="1">
    <source>
        <dbReference type="EMBL" id="KAF6809698.1"/>
    </source>
</evidence>
<name>A0A8H6JB70_9PEZI</name>